<sequence length="394" mass="42002">MKLRVIVLGAGFGGLELSSILSETIGDNLDLTLIDQNDSFFFGFSKLDVMFGHKAANTVKIPYSSITKPGVRFCKEIITAIDPVTKTVTTPNGTHKADVLVVALGANYDIAATPGLAEYGNEYYTFEGAVKLRDIIPNIKKGHAIVGVCGAPFKCPPAPSEGALMLHDYLTSGGLRDECTISLVIPFGSPIPPSPDSSKALVKAFEERNIQFIPQHKVSALREKTAILDDGTELPFDLFLGIPKHVAPDVVLQSGLTENGWIPVDRANLLTKFPGVYAIGDVTSIGTPKAGVFAEGAAKIAAASIIAAYRGTENDNPYTGAGSCYIEFGKGQVARVDVDFFSGPKPFGIHHDASELLVIDKEIFGSSRKARWFGLNDAKQDAATGLAEQVTQTN</sequence>
<dbReference type="InterPro" id="IPR023753">
    <property type="entry name" value="FAD/NAD-binding_dom"/>
</dbReference>
<protein>
    <submittedName>
        <fullName evidence="2">FAD/NAD(P)-binding oxidoreductase</fullName>
        <ecNumber evidence="2">1.-.-.-</ecNumber>
    </submittedName>
</protein>
<accession>A0ABV3ZGE8</accession>
<dbReference type="EMBL" id="JAULBC010000005">
    <property type="protein sequence ID" value="MEX6688967.1"/>
    <property type="molecule type" value="Genomic_DNA"/>
</dbReference>
<dbReference type="EC" id="1.-.-.-" evidence="2"/>
<name>A0ABV3ZGE8_9BACT</name>
<keyword evidence="2" id="KW-0560">Oxidoreductase</keyword>
<dbReference type="PANTHER" id="PTHR43755">
    <property type="match status" value="1"/>
</dbReference>
<dbReference type="Proteomes" id="UP001560573">
    <property type="component" value="Unassembled WGS sequence"/>
</dbReference>
<evidence type="ECO:0000313" key="3">
    <source>
        <dbReference type="Proteomes" id="UP001560573"/>
    </source>
</evidence>
<dbReference type="Pfam" id="PF07992">
    <property type="entry name" value="Pyr_redox_2"/>
    <property type="match status" value="2"/>
</dbReference>
<evidence type="ECO:0000259" key="1">
    <source>
        <dbReference type="Pfam" id="PF07992"/>
    </source>
</evidence>
<dbReference type="PRINTS" id="PR00368">
    <property type="entry name" value="FADPNR"/>
</dbReference>
<dbReference type="SUPFAM" id="SSF51905">
    <property type="entry name" value="FAD/NAD(P)-binding domain"/>
    <property type="match status" value="2"/>
</dbReference>
<dbReference type="RefSeq" id="WP_369330375.1">
    <property type="nucleotide sequence ID" value="NZ_JAULBC010000005.1"/>
</dbReference>
<gene>
    <name evidence="2" type="ORF">QTN47_15770</name>
</gene>
<feature type="domain" description="FAD/NAD(P)-binding" evidence="1">
    <location>
        <begin position="196"/>
        <end position="285"/>
    </location>
</feature>
<organism evidence="2 3">
    <name type="scientific">Danxiaibacter flavus</name>
    <dbReference type="NCBI Taxonomy" id="3049108"/>
    <lineage>
        <taxon>Bacteria</taxon>
        <taxon>Pseudomonadati</taxon>
        <taxon>Bacteroidota</taxon>
        <taxon>Chitinophagia</taxon>
        <taxon>Chitinophagales</taxon>
        <taxon>Chitinophagaceae</taxon>
        <taxon>Danxiaibacter</taxon>
    </lineage>
</organism>
<dbReference type="Gene3D" id="3.50.50.60">
    <property type="entry name" value="FAD/NAD(P)-binding domain"/>
    <property type="match status" value="2"/>
</dbReference>
<dbReference type="InterPro" id="IPR036188">
    <property type="entry name" value="FAD/NAD-bd_sf"/>
</dbReference>
<reference evidence="2 3" key="1">
    <citation type="submission" date="2023-07" db="EMBL/GenBank/DDBJ databases">
        <authorList>
            <person name="Lian W.-H."/>
        </authorList>
    </citation>
    <scope>NUCLEOTIDE SEQUENCE [LARGE SCALE GENOMIC DNA]</scope>
    <source>
        <strain evidence="2 3">SYSU DXS3180</strain>
    </source>
</reference>
<dbReference type="GO" id="GO:0016491">
    <property type="term" value="F:oxidoreductase activity"/>
    <property type="evidence" value="ECO:0007669"/>
    <property type="project" value="UniProtKB-KW"/>
</dbReference>
<feature type="domain" description="FAD/NAD(P)-binding" evidence="1">
    <location>
        <begin position="4"/>
        <end position="134"/>
    </location>
</feature>
<proteinExistence type="predicted"/>
<dbReference type="PANTHER" id="PTHR43755:SF1">
    <property type="entry name" value="FAD-DEPENDENT PYRIDINE NUCLEOTIDE-DISULPHIDE OXIDOREDUCTASE"/>
    <property type="match status" value="1"/>
</dbReference>
<dbReference type="InterPro" id="IPR052541">
    <property type="entry name" value="SQRD"/>
</dbReference>
<comment type="caution">
    <text evidence="2">The sequence shown here is derived from an EMBL/GenBank/DDBJ whole genome shotgun (WGS) entry which is preliminary data.</text>
</comment>
<evidence type="ECO:0000313" key="2">
    <source>
        <dbReference type="EMBL" id="MEX6688967.1"/>
    </source>
</evidence>
<keyword evidence="3" id="KW-1185">Reference proteome</keyword>